<protein>
    <submittedName>
        <fullName evidence="1">Uncharacterized protein</fullName>
    </submittedName>
</protein>
<proteinExistence type="predicted"/>
<reference evidence="1" key="1">
    <citation type="submission" date="2020-03" db="EMBL/GenBank/DDBJ databases">
        <title>The deep terrestrial virosphere.</title>
        <authorList>
            <person name="Holmfeldt K."/>
            <person name="Nilsson E."/>
            <person name="Simone D."/>
            <person name="Lopez-Fernandez M."/>
            <person name="Wu X."/>
            <person name="de Brujin I."/>
            <person name="Lundin D."/>
            <person name="Andersson A."/>
            <person name="Bertilsson S."/>
            <person name="Dopson M."/>
        </authorList>
    </citation>
    <scope>NUCLEOTIDE SEQUENCE</scope>
    <source>
        <strain evidence="1">MM415B01546</strain>
    </source>
</reference>
<accession>A0A6M3IKI8</accession>
<dbReference type="AlphaFoldDB" id="A0A6M3IKI8"/>
<gene>
    <name evidence="1" type="ORF">MM415B01546_0020</name>
</gene>
<organism evidence="1">
    <name type="scientific">viral metagenome</name>
    <dbReference type="NCBI Taxonomy" id="1070528"/>
    <lineage>
        <taxon>unclassified sequences</taxon>
        <taxon>metagenomes</taxon>
        <taxon>organismal metagenomes</taxon>
    </lineage>
</organism>
<name>A0A6M3IKI8_9ZZZZ</name>
<evidence type="ECO:0000313" key="1">
    <source>
        <dbReference type="EMBL" id="QJA57851.1"/>
    </source>
</evidence>
<dbReference type="EMBL" id="MT141294">
    <property type="protein sequence ID" value="QJA57851.1"/>
    <property type="molecule type" value="Genomic_DNA"/>
</dbReference>
<sequence length="89" mass="10643">MFYEKCERQRLRERREDAITMANAIVYGSPSYDTKSVRSKQRMWEQFIRSLDWEYIEKKSKKMTVGDFTKMISGIGAIPVRQREKKGDK</sequence>